<name>A0A1X7HL81_9PROT</name>
<accession>A0A1X7HL81</accession>
<gene>
    <name evidence="1" type="ORF">SAMN02982917_6352</name>
</gene>
<evidence type="ECO:0000313" key="1">
    <source>
        <dbReference type="EMBL" id="SMF88337.1"/>
    </source>
</evidence>
<organism evidence="1 2">
    <name type="scientific">Azospirillum oryzae</name>
    <dbReference type="NCBI Taxonomy" id="286727"/>
    <lineage>
        <taxon>Bacteria</taxon>
        <taxon>Pseudomonadati</taxon>
        <taxon>Pseudomonadota</taxon>
        <taxon>Alphaproteobacteria</taxon>
        <taxon>Rhodospirillales</taxon>
        <taxon>Azospirillaceae</taxon>
        <taxon>Azospirillum</taxon>
    </lineage>
</organism>
<dbReference type="AlphaFoldDB" id="A0A1X7HL81"/>
<dbReference type="Proteomes" id="UP000192936">
    <property type="component" value="Unassembled WGS sequence"/>
</dbReference>
<dbReference type="EMBL" id="FXAK01000009">
    <property type="protein sequence ID" value="SMF88337.1"/>
    <property type="molecule type" value="Genomic_DNA"/>
</dbReference>
<dbReference type="RefSeq" id="WP_167393405.1">
    <property type="nucleotide sequence ID" value="NZ_FXAK01000009.1"/>
</dbReference>
<proteinExistence type="predicted"/>
<sequence length="54" mass="5725">MPIHSDLEGAFTLPDPMAALESAMTGEVKRDHGRAVALPPSVRIASIVQPETRG</sequence>
<protein>
    <submittedName>
        <fullName evidence="1">Uncharacterized protein</fullName>
    </submittedName>
</protein>
<dbReference type="STRING" id="286727.SAMN02982917_6352"/>
<reference evidence="1 2" key="1">
    <citation type="submission" date="2017-04" db="EMBL/GenBank/DDBJ databases">
        <authorList>
            <person name="Afonso C.L."/>
            <person name="Miller P.J."/>
            <person name="Scott M.A."/>
            <person name="Spackman E."/>
            <person name="Goraichik I."/>
            <person name="Dimitrov K.M."/>
            <person name="Suarez D.L."/>
            <person name="Swayne D.E."/>
        </authorList>
    </citation>
    <scope>NUCLEOTIDE SEQUENCE [LARGE SCALE GENOMIC DNA]</scope>
    <source>
        <strain evidence="1 2">A2P</strain>
    </source>
</reference>
<evidence type="ECO:0000313" key="2">
    <source>
        <dbReference type="Proteomes" id="UP000192936"/>
    </source>
</evidence>